<evidence type="ECO:0000313" key="2">
    <source>
        <dbReference type="Proteomes" id="UP000724874"/>
    </source>
</evidence>
<evidence type="ECO:0000313" key="1">
    <source>
        <dbReference type="EMBL" id="KAF8869265.1"/>
    </source>
</evidence>
<dbReference type="EMBL" id="JADNYJ010000473">
    <property type="protein sequence ID" value="KAF8869265.1"/>
    <property type="molecule type" value="Genomic_DNA"/>
</dbReference>
<comment type="caution">
    <text evidence="1">The sequence shown here is derived from an EMBL/GenBank/DDBJ whole genome shotgun (WGS) entry which is preliminary data.</text>
</comment>
<reference evidence="1" key="1">
    <citation type="submission" date="2020-11" db="EMBL/GenBank/DDBJ databases">
        <authorList>
            <consortium name="DOE Joint Genome Institute"/>
            <person name="Ahrendt S."/>
            <person name="Riley R."/>
            <person name="Andreopoulos W."/>
            <person name="LaButti K."/>
            <person name="Pangilinan J."/>
            <person name="Ruiz-duenas F.J."/>
            <person name="Barrasa J.M."/>
            <person name="Sanchez-Garcia M."/>
            <person name="Camarero S."/>
            <person name="Miyauchi S."/>
            <person name="Serrano A."/>
            <person name="Linde D."/>
            <person name="Babiker R."/>
            <person name="Drula E."/>
            <person name="Ayuso-Fernandez I."/>
            <person name="Pacheco R."/>
            <person name="Padilla G."/>
            <person name="Ferreira P."/>
            <person name="Barriuso J."/>
            <person name="Kellner H."/>
            <person name="Castanera R."/>
            <person name="Alfaro M."/>
            <person name="Ramirez L."/>
            <person name="Pisabarro A.G."/>
            <person name="Kuo A."/>
            <person name="Tritt A."/>
            <person name="Lipzen A."/>
            <person name="He G."/>
            <person name="Yan M."/>
            <person name="Ng V."/>
            <person name="Cullen D."/>
            <person name="Martin F."/>
            <person name="Rosso M.-N."/>
            <person name="Henrissat B."/>
            <person name="Hibbett D."/>
            <person name="Martinez A.T."/>
            <person name="Grigoriev I.V."/>
        </authorList>
    </citation>
    <scope>NUCLEOTIDE SEQUENCE</scope>
    <source>
        <strain evidence="1">AH 44721</strain>
    </source>
</reference>
<keyword evidence="2" id="KW-1185">Reference proteome</keyword>
<protein>
    <submittedName>
        <fullName evidence="1">Uncharacterized protein</fullName>
    </submittedName>
</protein>
<organism evidence="1 2">
    <name type="scientific">Gymnopilus junonius</name>
    <name type="common">Spectacular rustgill mushroom</name>
    <name type="synonym">Gymnopilus spectabilis subsp. junonius</name>
    <dbReference type="NCBI Taxonomy" id="109634"/>
    <lineage>
        <taxon>Eukaryota</taxon>
        <taxon>Fungi</taxon>
        <taxon>Dikarya</taxon>
        <taxon>Basidiomycota</taxon>
        <taxon>Agaricomycotina</taxon>
        <taxon>Agaricomycetes</taxon>
        <taxon>Agaricomycetidae</taxon>
        <taxon>Agaricales</taxon>
        <taxon>Agaricineae</taxon>
        <taxon>Hymenogastraceae</taxon>
        <taxon>Gymnopilus</taxon>
    </lineage>
</organism>
<dbReference type="AlphaFoldDB" id="A0A9P5TEH0"/>
<sequence>MYRIAMILNPKYKLMYFTAKKWPQEWIDAALTVLREHWMTYYKPSLEATAETSISKVTSTFNNDTSIIRWMTPRMIFVELDKFGASTIGNELEEYLKMPMIASVKDPLAGGIQMLETHL</sequence>
<gene>
    <name evidence="1" type="ORF">CPB84DRAFT_1755303</name>
</gene>
<proteinExistence type="predicted"/>
<accession>A0A9P5TEH0</accession>
<dbReference type="OrthoDB" id="3359487at2759"/>
<name>A0A9P5TEH0_GYMJU</name>
<dbReference type="Proteomes" id="UP000724874">
    <property type="component" value="Unassembled WGS sequence"/>
</dbReference>